<dbReference type="InterPro" id="IPR027417">
    <property type="entry name" value="P-loop_NTPase"/>
</dbReference>
<gene>
    <name evidence="3" type="ORF">MNBD_UNCLBAC01-603</name>
</gene>
<protein>
    <submittedName>
        <fullName evidence="3">Dephospho-CoA kinase</fullName>
        <ecNumber evidence="3">2.7.1.24</ecNumber>
    </submittedName>
</protein>
<dbReference type="Gene3D" id="3.40.50.300">
    <property type="entry name" value="P-loop containing nucleotide triphosphate hydrolases"/>
    <property type="match status" value="1"/>
</dbReference>
<proteinExistence type="inferred from homology"/>
<dbReference type="GO" id="GO:0004140">
    <property type="term" value="F:dephospho-CoA kinase activity"/>
    <property type="evidence" value="ECO:0007669"/>
    <property type="project" value="UniProtKB-EC"/>
</dbReference>
<dbReference type="GO" id="GO:0005524">
    <property type="term" value="F:ATP binding"/>
    <property type="evidence" value="ECO:0007669"/>
    <property type="project" value="UniProtKB-KW"/>
</dbReference>
<dbReference type="CDD" id="cd02022">
    <property type="entry name" value="DPCK"/>
    <property type="match status" value="1"/>
</dbReference>
<name>A0A3B1D8Z9_9ZZZZ</name>
<dbReference type="NCBIfam" id="TIGR00152">
    <property type="entry name" value="dephospho-CoA kinase"/>
    <property type="match status" value="1"/>
</dbReference>
<dbReference type="AlphaFoldDB" id="A0A3B1D8Z9"/>
<organism evidence="3">
    <name type="scientific">hydrothermal vent metagenome</name>
    <dbReference type="NCBI Taxonomy" id="652676"/>
    <lineage>
        <taxon>unclassified sequences</taxon>
        <taxon>metagenomes</taxon>
        <taxon>ecological metagenomes</taxon>
    </lineage>
</organism>
<keyword evidence="3" id="KW-0418">Kinase</keyword>
<dbReference type="PROSITE" id="PS51219">
    <property type="entry name" value="DPCK"/>
    <property type="match status" value="1"/>
</dbReference>
<evidence type="ECO:0000256" key="1">
    <source>
        <dbReference type="ARBA" id="ARBA00022741"/>
    </source>
</evidence>
<dbReference type="InterPro" id="IPR001977">
    <property type="entry name" value="Depp_CoAkinase"/>
</dbReference>
<dbReference type="EC" id="2.7.1.24" evidence="3"/>
<dbReference type="Pfam" id="PF01121">
    <property type="entry name" value="CoaE"/>
    <property type="match status" value="1"/>
</dbReference>
<keyword evidence="3" id="KW-0808">Transferase</keyword>
<reference evidence="3" key="1">
    <citation type="submission" date="2018-06" db="EMBL/GenBank/DDBJ databases">
        <authorList>
            <person name="Zhirakovskaya E."/>
        </authorList>
    </citation>
    <scope>NUCLEOTIDE SEQUENCE</scope>
</reference>
<dbReference type="SUPFAM" id="SSF52540">
    <property type="entry name" value="P-loop containing nucleoside triphosphate hydrolases"/>
    <property type="match status" value="1"/>
</dbReference>
<evidence type="ECO:0000313" key="3">
    <source>
        <dbReference type="EMBL" id="VAX35321.1"/>
    </source>
</evidence>
<dbReference type="PANTHER" id="PTHR10695">
    <property type="entry name" value="DEPHOSPHO-COA KINASE-RELATED"/>
    <property type="match status" value="1"/>
</dbReference>
<keyword evidence="2" id="KW-0067">ATP-binding</keyword>
<sequence>MYVIGLTGSLGTGKSTVASMLKICGANVLDADAIARRQLYRNSPCFAEVVRVFGECVLTRQRIDRKKMAAIVFNDRTKLRKLEKIIHPVVRKVIMEGIERNKNVKKITVVDVPLLFESGLNKRMDYVIVVKAKRNLQIQRAEKKLGISKEQILKRIKIQMPLSTKIRRADFIIDNNGSLNQTRKKVDEIWRLINGKISAN</sequence>
<evidence type="ECO:0000256" key="2">
    <source>
        <dbReference type="ARBA" id="ARBA00022840"/>
    </source>
</evidence>
<dbReference type="HAMAP" id="MF_00376">
    <property type="entry name" value="Dephospho_CoA_kinase"/>
    <property type="match status" value="1"/>
</dbReference>
<dbReference type="EMBL" id="UOGJ01000045">
    <property type="protein sequence ID" value="VAX35321.1"/>
    <property type="molecule type" value="Genomic_DNA"/>
</dbReference>
<dbReference type="PANTHER" id="PTHR10695:SF46">
    <property type="entry name" value="BIFUNCTIONAL COENZYME A SYNTHASE-RELATED"/>
    <property type="match status" value="1"/>
</dbReference>
<dbReference type="GO" id="GO:0015937">
    <property type="term" value="P:coenzyme A biosynthetic process"/>
    <property type="evidence" value="ECO:0007669"/>
    <property type="project" value="InterPro"/>
</dbReference>
<accession>A0A3B1D8Z9</accession>
<keyword evidence="1" id="KW-0547">Nucleotide-binding</keyword>